<dbReference type="FunFam" id="3.40.50.620:FF:000400">
    <property type="entry name" value="Isoleucine--tRNA ligase, mitochondrial"/>
    <property type="match status" value="1"/>
</dbReference>
<dbReference type="PRINTS" id="PR00984">
    <property type="entry name" value="TRNASYNTHILE"/>
</dbReference>
<proteinExistence type="inferred from homology"/>
<dbReference type="Pfam" id="PF00133">
    <property type="entry name" value="tRNA-synt_1"/>
    <property type="match status" value="1"/>
</dbReference>
<keyword evidence="4 9" id="KW-0547">Nucleotide-binding</keyword>
<dbReference type="Gene3D" id="1.10.730.20">
    <property type="match status" value="1"/>
</dbReference>
<dbReference type="PANTHER" id="PTHR42765">
    <property type="entry name" value="SOLEUCYL-TRNA SYNTHETASE"/>
    <property type="match status" value="1"/>
</dbReference>
<dbReference type="Gene3D" id="3.90.740.10">
    <property type="entry name" value="Valyl/Leucyl/Isoleucyl-tRNA synthetase, editing domain"/>
    <property type="match status" value="1"/>
</dbReference>
<dbReference type="OrthoDB" id="10264412at2759"/>
<evidence type="ECO:0000256" key="3">
    <source>
        <dbReference type="ARBA" id="ARBA00022598"/>
    </source>
</evidence>
<dbReference type="InterPro" id="IPR023585">
    <property type="entry name" value="Ile-tRNA-ligase_type1"/>
</dbReference>
<reference evidence="12 13" key="1">
    <citation type="journal article" date="2009" name="Nature">
        <title>Evolution of pathogenicity and sexual reproduction in eight Candida genomes.</title>
        <authorList>
            <person name="Butler G."/>
            <person name="Rasmussen M.D."/>
            <person name="Lin M.F."/>
            <person name="Santos M.A."/>
            <person name="Sakthikumar S."/>
            <person name="Munro C.A."/>
            <person name="Rheinbay E."/>
            <person name="Grabherr M."/>
            <person name="Forche A."/>
            <person name="Reedy J.L."/>
            <person name="Agrafioti I."/>
            <person name="Arnaud M.B."/>
            <person name="Bates S."/>
            <person name="Brown A.J."/>
            <person name="Brunke S."/>
            <person name="Costanzo M.C."/>
            <person name="Fitzpatrick D.A."/>
            <person name="de Groot P.W."/>
            <person name="Harris D."/>
            <person name="Hoyer L.L."/>
            <person name="Hube B."/>
            <person name="Klis F.M."/>
            <person name="Kodira C."/>
            <person name="Lennard N."/>
            <person name="Logue M.E."/>
            <person name="Martin R."/>
            <person name="Neiman A.M."/>
            <person name="Nikolaou E."/>
            <person name="Quail M.A."/>
            <person name="Quinn J."/>
            <person name="Santos M.C."/>
            <person name="Schmitzberger F.F."/>
            <person name="Sherlock G."/>
            <person name="Shah P."/>
            <person name="Silverstein K.A."/>
            <person name="Skrzypek M.S."/>
            <person name="Soll D."/>
            <person name="Staggs R."/>
            <person name="Stansfield I."/>
            <person name="Stumpf M.P."/>
            <person name="Sudbery P.E."/>
            <person name="Srikantha T."/>
            <person name="Zeng Q."/>
            <person name="Berman J."/>
            <person name="Berriman M."/>
            <person name="Heitman J."/>
            <person name="Gow N.A."/>
            <person name="Lorenz M.C."/>
            <person name="Birren B.W."/>
            <person name="Kellis M."/>
            <person name="Cuomo C.A."/>
        </authorList>
    </citation>
    <scope>NUCLEOTIDE SEQUENCE [LARGE SCALE GENOMIC DNA]</scope>
    <source>
        <strain evidence="13">ATCC MYA-3404 / T1</strain>
    </source>
</reference>
<dbReference type="InterPro" id="IPR014729">
    <property type="entry name" value="Rossmann-like_a/b/a_fold"/>
</dbReference>
<dbReference type="eggNOG" id="KOG0433">
    <property type="taxonomic scope" value="Eukaryota"/>
</dbReference>
<dbReference type="GO" id="GO:0032543">
    <property type="term" value="P:mitochondrial translation"/>
    <property type="evidence" value="ECO:0007669"/>
    <property type="project" value="EnsemblFungi"/>
</dbReference>
<dbReference type="EMBL" id="GG692395">
    <property type="protein sequence ID" value="EER36021.1"/>
    <property type="molecule type" value="Genomic_DNA"/>
</dbReference>
<keyword evidence="5 9" id="KW-0067">ATP-binding</keyword>
<dbReference type="SUPFAM" id="SSF52374">
    <property type="entry name" value="Nucleotidylyl transferase"/>
    <property type="match status" value="1"/>
</dbReference>
<dbReference type="CDD" id="cd07960">
    <property type="entry name" value="Anticodon_Ia_Ile_BEm"/>
    <property type="match status" value="1"/>
</dbReference>
<dbReference type="InterPro" id="IPR002301">
    <property type="entry name" value="Ile-tRNA-ligase"/>
</dbReference>
<dbReference type="GeneID" id="8298156"/>
<comment type="similarity">
    <text evidence="1 9">Belongs to the class-I aminoacyl-tRNA synthetase family.</text>
</comment>
<dbReference type="HAMAP" id="MF_02002">
    <property type="entry name" value="Ile_tRNA_synth_type1"/>
    <property type="match status" value="1"/>
</dbReference>
<feature type="domain" description="Methionyl/Valyl/Leucyl/Isoleucyl-tRNA synthetase anticodon-binding" evidence="11">
    <location>
        <begin position="730"/>
        <end position="889"/>
    </location>
</feature>
<evidence type="ECO:0000256" key="4">
    <source>
        <dbReference type="ARBA" id="ARBA00022741"/>
    </source>
</evidence>
<dbReference type="InterPro" id="IPR050081">
    <property type="entry name" value="Ile-tRNA_ligase"/>
</dbReference>
<dbReference type="InterPro" id="IPR013155">
    <property type="entry name" value="M/V/L/I-tRNA-synth_anticd-bd"/>
</dbReference>
<feature type="domain" description="Aminoacyl-tRNA synthetase class Ia" evidence="10">
    <location>
        <begin position="52"/>
        <end position="688"/>
    </location>
</feature>
<dbReference type="VEuPathDB" id="FungiDB:CTRG_00760"/>
<evidence type="ECO:0000256" key="5">
    <source>
        <dbReference type="ARBA" id="ARBA00022840"/>
    </source>
</evidence>
<dbReference type="EC" id="6.1.1.5" evidence="2"/>
<dbReference type="STRING" id="294747.C5M3X1"/>
<dbReference type="InterPro" id="IPR033708">
    <property type="entry name" value="Anticodon_Ile_BEm"/>
</dbReference>
<dbReference type="Proteomes" id="UP000002037">
    <property type="component" value="Unassembled WGS sequence"/>
</dbReference>
<dbReference type="InterPro" id="IPR001412">
    <property type="entry name" value="aa-tRNA-synth_I_CS"/>
</dbReference>
<evidence type="ECO:0000259" key="10">
    <source>
        <dbReference type="Pfam" id="PF00133"/>
    </source>
</evidence>
<evidence type="ECO:0000256" key="6">
    <source>
        <dbReference type="ARBA" id="ARBA00022917"/>
    </source>
</evidence>
<evidence type="ECO:0000256" key="7">
    <source>
        <dbReference type="ARBA" id="ARBA00023146"/>
    </source>
</evidence>
<dbReference type="NCBIfam" id="TIGR00392">
    <property type="entry name" value="ileS"/>
    <property type="match status" value="1"/>
</dbReference>
<dbReference type="GO" id="GO:0005524">
    <property type="term" value="F:ATP binding"/>
    <property type="evidence" value="ECO:0007669"/>
    <property type="project" value="UniProtKB-KW"/>
</dbReference>
<keyword evidence="13" id="KW-1185">Reference proteome</keyword>
<dbReference type="RefSeq" id="XP_002545979.1">
    <property type="nucleotide sequence ID" value="XM_002545933.1"/>
</dbReference>
<name>C5M3X1_CANTT</name>
<dbReference type="InterPro" id="IPR002300">
    <property type="entry name" value="aa-tRNA-synth_Ia"/>
</dbReference>
<evidence type="ECO:0000256" key="9">
    <source>
        <dbReference type="RuleBase" id="RU363035"/>
    </source>
</evidence>
<dbReference type="PANTHER" id="PTHR42765:SF1">
    <property type="entry name" value="ISOLEUCINE--TRNA LIGASE, MITOCHONDRIAL"/>
    <property type="match status" value="1"/>
</dbReference>
<dbReference type="SUPFAM" id="SSF50677">
    <property type="entry name" value="ValRS/IleRS/LeuRS editing domain"/>
    <property type="match status" value="1"/>
</dbReference>
<dbReference type="GO" id="GO:0006428">
    <property type="term" value="P:isoleucyl-tRNA aminoacylation"/>
    <property type="evidence" value="ECO:0007669"/>
    <property type="project" value="InterPro"/>
</dbReference>
<dbReference type="Gene3D" id="3.40.50.620">
    <property type="entry name" value="HUPs"/>
    <property type="match status" value="2"/>
</dbReference>
<dbReference type="GO" id="GO:0002161">
    <property type="term" value="F:aminoacyl-tRNA deacylase activity"/>
    <property type="evidence" value="ECO:0007669"/>
    <property type="project" value="InterPro"/>
</dbReference>
<dbReference type="InterPro" id="IPR009080">
    <property type="entry name" value="tRNAsynth_Ia_anticodon-bd"/>
</dbReference>
<keyword evidence="3 9" id="KW-0436">Ligase</keyword>
<sequence length="974" mass="111271">MLRFKPQIRKFCTNSALLNKQSFSKTLLLPKTPFGPKIPRGDARESLIKQSSQDLYEWQRSAKSGKLEFVLHDGPPYANGDLHLGHALNKITKDIINRYQLIFKDKLINYRPGWDCHGLPIEMKVESLGKKFSSAVEIRKACREWAKTMIDRQREQFKEYAIMANFENPYITMDHNYEINQLKIFVKLIENGLLSQQLKPVWWGCETQTALAEAELEYNDKHKSVAIHVKFPVTSDKLYDYVNSKGYNVKQGDLKLLIWTSTPWTIPANKAICINRDMIYTLLSDGKETLVVAKSLAEDVLKIDDSYQLLDIEFPGSVVEGNDYINPAAEDSIKRPVLHGDHVVETAGTGLVHNAPSHGREDYLVGKKNELVMDSAVDNQGKYIVNALAPGFKKLGDVKVTEIRTNVLCANILEENGMLFHMNKKFAHSYPYDWRSKTPVIQRATPQWFVNVEKIKPYAIEALSKVNFYPESGSNRLTSFVENRNEWCISRQRVWGVPLPIVYEKDTGKPILDPTVINHIVNKLEMYGTDEWFVTEDEDVSRWLPVEMDGTGYYKGKDTMDVWFDSGTSWSTLKSNLEECAESEAPLADVYLEGSDQHRGWFQSSLLNKIIYSGNKGTSFKSVAPFKTVITHGFITDGKGQKMSKSIGNVFSPKEAIEGCKKPLTPYLGTDGLRLWVASSNYRQDVSFTPEVLTRVSEVGKKYRITFKYLLGNLHDFVEPVAYEQLSDLDKYILHSLYELKSSCVGFYDEFNFSRVVAAINTHVNSVLSAIYFDVSKDCLYTDKVDSLRRRSIQTVLNEIMKTYLALLAPIQPLLTQEVWSEYSKIANLSEDSVFKVDSEFHELPEVYHNNPLNETFAFFFELRDEVFKIIEKLKEQKVFKNKLELEILLSAKNDSKIFQFLKANESYLDDLFLVSSVKLIDGELDSKYELNGETVSIKVQHSQNCKCPRCWKFTSPAENKLCGKCEDVVNGST</sequence>
<dbReference type="GO" id="GO:0004822">
    <property type="term" value="F:isoleucine-tRNA ligase activity"/>
    <property type="evidence" value="ECO:0007669"/>
    <property type="project" value="UniProtKB-EC"/>
</dbReference>
<organism evidence="12 13">
    <name type="scientific">Candida tropicalis (strain ATCC MYA-3404 / T1)</name>
    <name type="common">Yeast</name>
    <dbReference type="NCBI Taxonomy" id="294747"/>
    <lineage>
        <taxon>Eukaryota</taxon>
        <taxon>Fungi</taxon>
        <taxon>Dikarya</taxon>
        <taxon>Ascomycota</taxon>
        <taxon>Saccharomycotina</taxon>
        <taxon>Pichiomycetes</taxon>
        <taxon>Debaryomycetaceae</taxon>
        <taxon>Candida/Lodderomyces clade</taxon>
        <taxon>Candida</taxon>
    </lineage>
</organism>
<gene>
    <name evidence="12" type="ORF">CTRG_00760</name>
</gene>
<evidence type="ECO:0000313" key="13">
    <source>
        <dbReference type="Proteomes" id="UP000002037"/>
    </source>
</evidence>
<evidence type="ECO:0000256" key="1">
    <source>
        <dbReference type="ARBA" id="ARBA00005594"/>
    </source>
</evidence>
<dbReference type="AlphaFoldDB" id="C5M3X1"/>
<dbReference type="InterPro" id="IPR009008">
    <property type="entry name" value="Val/Leu/Ile-tRNA-synth_edit"/>
</dbReference>
<evidence type="ECO:0000256" key="2">
    <source>
        <dbReference type="ARBA" id="ARBA00013165"/>
    </source>
</evidence>
<dbReference type="KEGG" id="ctp:CTRG_00760"/>
<accession>C5M3X1</accession>
<evidence type="ECO:0000313" key="12">
    <source>
        <dbReference type="EMBL" id="EER36021.1"/>
    </source>
</evidence>
<dbReference type="GO" id="GO:0000049">
    <property type="term" value="F:tRNA binding"/>
    <property type="evidence" value="ECO:0007669"/>
    <property type="project" value="InterPro"/>
</dbReference>
<dbReference type="HOGENOM" id="CLU_001493_7_2_1"/>
<protein>
    <recommendedName>
        <fullName evidence="2">isoleucine--tRNA ligase</fullName>
        <ecNumber evidence="2">6.1.1.5</ecNumber>
    </recommendedName>
    <alternativeName>
        <fullName evidence="8">Isoleucyl-tRNA synthetase</fullName>
    </alternativeName>
</protein>
<dbReference type="SUPFAM" id="SSF47323">
    <property type="entry name" value="Anticodon-binding domain of a subclass of class I aminoacyl-tRNA synthetases"/>
    <property type="match status" value="1"/>
</dbReference>
<keyword evidence="6 9" id="KW-0648">Protein biosynthesis</keyword>
<dbReference type="GO" id="GO:0005739">
    <property type="term" value="C:mitochondrion"/>
    <property type="evidence" value="ECO:0007669"/>
    <property type="project" value="EnsemblFungi"/>
</dbReference>
<dbReference type="Pfam" id="PF08264">
    <property type="entry name" value="Anticodon_1"/>
    <property type="match status" value="1"/>
</dbReference>
<evidence type="ECO:0000259" key="11">
    <source>
        <dbReference type="Pfam" id="PF08264"/>
    </source>
</evidence>
<keyword evidence="7 9" id="KW-0030">Aminoacyl-tRNA synthetase</keyword>
<dbReference type="PROSITE" id="PS00178">
    <property type="entry name" value="AA_TRNA_LIGASE_I"/>
    <property type="match status" value="1"/>
</dbReference>
<evidence type="ECO:0000256" key="8">
    <source>
        <dbReference type="ARBA" id="ARBA00032665"/>
    </source>
</evidence>